<dbReference type="AlphaFoldDB" id="A0A254TAP8"/>
<dbReference type="Gene3D" id="1.20.120.520">
    <property type="entry name" value="nmb1532 protein domain like"/>
    <property type="match status" value="1"/>
</dbReference>
<comment type="caution">
    <text evidence="1">The sequence shown here is derived from an EMBL/GenBank/DDBJ whole genome shotgun (WGS) entry which is preliminary data.</text>
</comment>
<gene>
    <name evidence="1" type="ORF">AYR66_09620</name>
</gene>
<dbReference type="RefSeq" id="WP_088706626.1">
    <property type="nucleotide sequence ID" value="NZ_LSTO01000001.1"/>
</dbReference>
<accession>A0A254TAP8</accession>
<dbReference type="OrthoDB" id="8779993at2"/>
<name>A0A254TAP8_9BURK</name>
<evidence type="ECO:0000313" key="1">
    <source>
        <dbReference type="EMBL" id="OWW19721.1"/>
    </source>
</evidence>
<evidence type="ECO:0000313" key="2">
    <source>
        <dbReference type="Proteomes" id="UP000197535"/>
    </source>
</evidence>
<dbReference type="Proteomes" id="UP000197535">
    <property type="component" value="Unassembled WGS sequence"/>
</dbReference>
<dbReference type="EMBL" id="LSTO01000001">
    <property type="protein sequence ID" value="OWW19721.1"/>
    <property type="molecule type" value="Genomic_DNA"/>
</dbReference>
<proteinExistence type="predicted"/>
<reference evidence="1 2" key="1">
    <citation type="submission" date="2016-02" db="EMBL/GenBank/DDBJ databases">
        <authorList>
            <person name="Wen L."/>
            <person name="He K."/>
            <person name="Yang H."/>
        </authorList>
    </citation>
    <scope>NUCLEOTIDE SEQUENCE [LARGE SCALE GENOMIC DNA]</scope>
    <source>
        <strain evidence="1 2">TSA40</strain>
    </source>
</reference>
<sequence>MLTATYSLVAIAAEQDKTRAMLSRLQQCLQSAWRGLQNIDFSFLETAFGKLMQFDRFVGARKLERILIPALRGAGREADQLVAELDALRAKSAGILRTLGEQLAEAFEASAVKINQICHAMDSYCGTMLTRLEREERELIPMARRLLSIEDWFTIAAQFLSDDDSADGRHHSPRRGTASGRRHIAFVRP</sequence>
<evidence type="ECO:0008006" key="3">
    <source>
        <dbReference type="Google" id="ProtNLM"/>
    </source>
</evidence>
<keyword evidence="2" id="KW-1185">Reference proteome</keyword>
<organism evidence="1 2">
    <name type="scientific">Noviherbaspirillum denitrificans</name>
    <dbReference type="NCBI Taxonomy" id="1968433"/>
    <lineage>
        <taxon>Bacteria</taxon>
        <taxon>Pseudomonadati</taxon>
        <taxon>Pseudomonadota</taxon>
        <taxon>Betaproteobacteria</taxon>
        <taxon>Burkholderiales</taxon>
        <taxon>Oxalobacteraceae</taxon>
        <taxon>Noviherbaspirillum</taxon>
    </lineage>
</organism>
<protein>
    <recommendedName>
        <fullName evidence="3">Hemerythrin-like domain-containing protein</fullName>
    </recommendedName>
</protein>